<dbReference type="InterPro" id="IPR036866">
    <property type="entry name" value="RibonucZ/Hydroxyglut_hydro"/>
</dbReference>
<keyword evidence="1" id="KW-0378">Hydrolase</keyword>
<evidence type="ECO:0000313" key="1">
    <source>
        <dbReference type="EMBL" id="RZF64321.1"/>
    </source>
</evidence>
<organism evidence="1 2">
    <name type="scientific">Sphingomonas populi</name>
    <dbReference type="NCBI Taxonomy" id="2484750"/>
    <lineage>
        <taxon>Bacteria</taxon>
        <taxon>Pseudomonadati</taxon>
        <taxon>Pseudomonadota</taxon>
        <taxon>Alphaproteobacteria</taxon>
        <taxon>Sphingomonadales</taxon>
        <taxon>Sphingomonadaceae</taxon>
        <taxon>Sphingomonas</taxon>
    </lineage>
</organism>
<dbReference type="AlphaFoldDB" id="A0A4Q6XWI7"/>
<comment type="caution">
    <text evidence="1">The sequence shown here is derived from an EMBL/GenBank/DDBJ whole genome shotgun (WGS) entry which is preliminary data.</text>
</comment>
<evidence type="ECO:0000313" key="2">
    <source>
        <dbReference type="Proteomes" id="UP000292085"/>
    </source>
</evidence>
<keyword evidence="2" id="KW-1185">Reference proteome</keyword>
<accession>A0A4Q6XWI7</accession>
<reference evidence="1 2" key="1">
    <citation type="submission" date="2019-02" db="EMBL/GenBank/DDBJ databases">
        <authorList>
            <person name="Li Y."/>
        </authorList>
    </citation>
    <scope>NUCLEOTIDE SEQUENCE [LARGE SCALE GENOMIC DNA]</scope>
    <source>
        <strain evidence="1 2">3-7</strain>
    </source>
</reference>
<dbReference type="Proteomes" id="UP000292085">
    <property type="component" value="Unassembled WGS sequence"/>
</dbReference>
<dbReference type="RefSeq" id="WP_130157433.1">
    <property type="nucleotide sequence ID" value="NZ_SGIS01000015.1"/>
</dbReference>
<dbReference type="OrthoDB" id="9761531at2"/>
<gene>
    <name evidence="1" type="ORF">EWE75_11200</name>
</gene>
<protein>
    <submittedName>
        <fullName evidence="1">Metallo-hydrolase/oxidoreductase</fullName>
    </submittedName>
</protein>
<dbReference type="GO" id="GO:0016787">
    <property type="term" value="F:hydrolase activity"/>
    <property type="evidence" value="ECO:0007669"/>
    <property type="project" value="UniProtKB-KW"/>
</dbReference>
<dbReference type="SUPFAM" id="SSF56281">
    <property type="entry name" value="Metallo-hydrolase/oxidoreductase"/>
    <property type="match status" value="1"/>
</dbReference>
<dbReference type="EMBL" id="SGIS01000015">
    <property type="protein sequence ID" value="RZF64321.1"/>
    <property type="molecule type" value="Genomic_DNA"/>
</dbReference>
<proteinExistence type="predicted"/>
<name>A0A4Q6XWI7_9SPHN</name>
<sequence>MNRFFIPGEGRRDFPKRSYAKLDQVEPPNAEEARKILFAFDAVDADWPGFEGGQMLSLEDDPAAEARLSRFWAARFSPPDDRVIDGPDPFDALPMYRIDITLGRHDPLAEKLLGMDGQWFEIGLNAEQGQEVEVYGGLFMAAVPARLSHKPRPAAPAVKLERLFSMEDWPDATRDELEAVLGGVACPIERLLMFDIGQGSATALVCQCGNVISYFDVGCGVYRNAKTMPATVSFCTHEPPTVILSHWDADHWAGATVDKRLLAMTWVAPRQSISKVHKALGNDILKGGGRILIVPTALSPLVWGNPGQTFELRRCTGTDRNGSGLALIAEDNGTQSGWLLTGDAAYNYVPGPLPANLTAVAVPHHGADMGKASIPPASPHPGYARLLYSFGPANAHGRTGVSHPTAAAVAAHNSAGWPQGAWAPPPAAMRLAGQPVLATASHLTTHEQGIAVGWSGPPVPVLSGHAASCPDVMPVVQS</sequence>